<gene>
    <name evidence="3" type="ORF">TWF106_005929</name>
</gene>
<dbReference type="EMBL" id="WIWS01000028">
    <property type="protein sequence ID" value="KAF3221640.1"/>
    <property type="molecule type" value="Genomic_DNA"/>
</dbReference>
<dbReference type="SUPFAM" id="SSF56801">
    <property type="entry name" value="Acetyl-CoA synthetase-like"/>
    <property type="match status" value="1"/>
</dbReference>
<dbReference type="InterPro" id="IPR042099">
    <property type="entry name" value="ANL_N_sf"/>
</dbReference>
<evidence type="ECO:0000259" key="1">
    <source>
        <dbReference type="Pfam" id="PF00501"/>
    </source>
</evidence>
<evidence type="ECO:0000313" key="4">
    <source>
        <dbReference type="Proteomes" id="UP000472727"/>
    </source>
</evidence>
<name>A0A7C8QSF0_ORBOL</name>
<dbReference type="AlphaFoldDB" id="A0A7C8QSF0"/>
<organism evidence="3 4">
    <name type="scientific">Orbilia oligospora</name>
    <name type="common">Nematode-trapping fungus</name>
    <name type="synonym">Arthrobotrys oligospora</name>
    <dbReference type="NCBI Taxonomy" id="2813651"/>
    <lineage>
        <taxon>Eukaryota</taxon>
        <taxon>Fungi</taxon>
        <taxon>Dikarya</taxon>
        <taxon>Ascomycota</taxon>
        <taxon>Pezizomycotina</taxon>
        <taxon>Orbiliomycetes</taxon>
        <taxon>Orbiliales</taxon>
        <taxon>Orbiliaceae</taxon>
        <taxon>Orbilia</taxon>
    </lineage>
</organism>
<accession>A0A7C8QSF0</accession>
<dbReference type="InterPro" id="IPR025110">
    <property type="entry name" value="AMP-bd_C"/>
</dbReference>
<protein>
    <submittedName>
        <fullName evidence="3">Uncharacterized protein</fullName>
    </submittedName>
</protein>
<dbReference type="GO" id="GO:0006631">
    <property type="term" value="P:fatty acid metabolic process"/>
    <property type="evidence" value="ECO:0007669"/>
    <property type="project" value="TreeGrafter"/>
</dbReference>
<dbReference type="PROSITE" id="PS00455">
    <property type="entry name" value="AMP_BINDING"/>
    <property type="match status" value="1"/>
</dbReference>
<comment type="caution">
    <text evidence="3">The sequence shown here is derived from an EMBL/GenBank/DDBJ whole genome shotgun (WGS) entry which is preliminary data.</text>
</comment>
<dbReference type="InterPro" id="IPR045851">
    <property type="entry name" value="AMP-bd_C_sf"/>
</dbReference>
<dbReference type="PANTHER" id="PTHR43201">
    <property type="entry name" value="ACYL-COA SYNTHETASE"/>
    <property type="match status" value="1"/>
</dbReference>
<evidence type="ECO:0000313" key="3">
    <source>
        <dbReference type="EMBL" id="KAF3221640.1"/>
    </source>
</evidence>
<evidence type="ECO:0000259" key="2">
    <source>
        <dbReference type="Pfam" id="PF13193"/>
    </source>
</evidence>
<dbReference type="PANTHER" id="PTHR43201:SF30">
    <property type="entry name" value="AMP-DEPENDENT SYNTHETASE_LIGASE DOMAIN-CONTAINING PROTEIN"/>
    <property type="match status" value="1"/>
</dbReference>
<proteinExistence type="predicted"/>
<dbReference type="GO" id="GO:0031956">
    <property type="term" value="F:medium-chain fatty acid-CoA ligase activity"/>
    <property type="evidence" value="ECO:0007669"/>
    <property type="project" value="TreeGrafter"/>
</dbReference>
<reference evidence="3 4" key="1">
    <citation type="submission" date="2019-06" db="EMBL/GenBank/DDBJ databases">
        <authorList>
            <person name="Palmer J.M."/>
        </authorList>
    </citation>
    <scope>NUCLEOTIDE SEQUENCE [LARGE SCALE GENOMIC DNA]</scope>
    <source>
        <strain evidence="3 4">TWF106</strain>
    </source>
</reference>
<dbReference type="Gene3D" id="3.40.50.12780">
    <property type="entry name" value="N-terminal domain of ligase-like"/>
    <property type="match status" value="1"/>
</dbReference>
<dbReference type="Pfam" id="PF13193">
    <property type="entry name" value="AMP-binding_C"/>
    <property type="match status" value="1"/>
</dbReference>
<feature type="domain" description="AMP-dependent synthetase/ligase" evidence="1">
    <location>
        <begin position="35"/>
        <end position="428"/>
    </location>
</feature>
<sequence>MAPAYVQGSIDVRFKTLEAHSQEPLVEETIANRLAAAVAKYPDRVAVLSNQGELTYKQIDEQSDAVAITFRDLGLRPADRVAVCLGNLAEYVVVIHACVKLGIIVVPISTAYTEVQLVSAINHITASCLVLSTDISLPYKGSESAHELFGGIIPKESRNSKVPSLKQLLVIDNSPSKCHRETFSDVVWFDDVLNQNYGQEFQQQEKLTPSDIINIQFTSGTTSSPKAACLTHKSLLNNAIVTGNRLNLTELDVLCCAPPIYHAFALSLGVLSTMAFGCTLLLPSESFSPKAVVDSIINHRATVIYGVPTMFLAELEEAGRRGLGSSSFSSLRTGLIAGSTVPPVLRARLSEKMNLSGLLNMYGMTELSPSVSTTCLDDEIEKHHNTVGTALPHTEIRIVSRDNYHQTLQRGERGELLVGGYLLMKGYWKDEQRTSEALIIETEIHPDRSGSFQGSKTWLRTGDEAVIRPDGRLQITGRIKDIIIRGGENIYPSEIENILLQHDLINSVAAVGLQDDRYGEIVSAFVIPHENTLISQCHDISSFDLRARSEPLAGVDNGPTGSILTGEDIRCMVRGTLGRSSAPKYIFWVSKIPLTATGKIEKYKLREIGEMEIRRRAESVILRHEGVHS</sequence>
<dbReference type="Gene3D" id="3.30.300.30">
    <property type="match status" value="1"/>
</dbReference>
<dbReference type="Pfam" id="PF00501">
    <property type="entry name" value="AMP-binding"/>
    <property type="match status" value="1"/>
</dbReference>
<feature type="domain" description="AMP-binding enzyme C-terminal" evidence="2">
    <location>
        <begin position="494"/>
        <end position="599"/>
    </location>
</feature>
<dbReference type="InterPro" id="IPR000873">
    <property type="entry name" value="AMP-dep_synth/lig_dom"/>
</dbReference>
<dbReference type="InterPro" id="IPR020845">
    <property type="entry name" value="AMP-binding_CS"/>
</dbReference>
<dbReference type="Proteomes" id="UP000472727">
    <property type="component" value="Unassembled WGS sequence"/>
</dbReference>